<gene>
    <name evidence="1" type="ORF">RRG08_050471</name>
</gene>
<dbReference type="AlphaFoldDB" id="A0AAE0YCL3"/>
<dbReference type="EMBL" id="JAWDGP010006541">
    <property type="protein sequence ID" value="KAK3739266.1"/>
    <property type="molecule type" value="Genomic_DNA"/>
</dbReference>
<dbReference type="Proteomes" id="UP001283361">
    <property type="component" value="Unassembled WGS sequence"/>
</dbReference>
<protein>
    <submittedName>
        <fullName evidence="1">Uncharacterized protein</fullName>
    </submittedName>
</protein>
<proteinExistence type="predicted"/>
<name>A0AAE0YCL3_9GAST</name>
<sequence>MKSKKCNHCQGLATSLNEINGGNLWRLIPLKAGTSSPSGDGTSQGLLWTRPLAGTINTHFGFLAAGFELETDKSNNIARLGNLFVLTLIADPVLGYLHSTNPLLAQRVDNPRGWNLTTGCILCLEAVVLKTDQREKRGRGGKLFYREVFLLQEPRVMAPHPDSYWAPERHSDGSTAHVRKIVASSIIRRRALRVTADPTNEQARPISPSAFCQMQYDAFKEGQKSTRNQQNLFIFSFLSTSSSDGVPAALGYSLPYPSPQDK</sequence>
<evidence type="ECO:0000313" key="1">
    <source>
        <dbReference type="EMBL" id="KAK3739266.1"/>
    </source>
</evidence>
<keyword evidence="2" id="KW-1185">Reference proteome</keyword>
<accession>A0AAE0YCL3</accession>
<comment type="caution">
    <text evidence="1">The sequence shown here is derived from an EMBL/GenBank/DDBJ whole genome shotgun (WGS) entry which is preliminary data.</text>
</comment>
<reference evidence="1" key="1">
    <citation type="journal article" date="2023" name="G3 (Bethesda)">
        <title>A reference genome for the long-term kleptoplast-retaining sea slug Elysia crispata morphotype clarki.</title>
        <authorList>
            <person name="Eastman K.E."/>
            <person name="Pendleton A.L."/>
            <person name="Shaikh M.A."/>
            <person name="Suttiyut T."/>
            <person name="Ogas R."/>
            <person name="Tomko P."/>
            <person name="Gavelis G."/>
            <person name="Widhalm J.R."/>
            <person name="Wisecaver J.H."/>
        </authorList>
    </citation>
    <scope>NUCLEOTIDE SEQUENCE</scope>
    <source>
        <strain evidence="1">ECLA1</strain>
    </source>
</reference>
<evidence type="ECO:0000313" key="2">
    <source>
        <dbReference type="Proteomes" id="UP001283361"/>
    </source>
</evidence>
<organism evidence="1 2">
    <name type="scientific">Elysia crispata</name>
    <name type="common">lettuce slug</name>
    <dbReference type="NCBI Taxonomy" id="231223"/>
    <lineage>
        <taxon>Eukaryota</taxon>
        <taxon>Metazoa</taxon>
        <taxon>Spiralia</taxon>
        <taxon>Lophotrochozoa</taxon>
        <taxon>Mollusca</taxon>
        <taxon>Gastropoda</taxon>
        <taxon>Heterobranchia</taxon>
        <taxon>Euthyneura</taxon>
        <taxon>Panpulmonata</taxon>
        <taxon>Sacoglossa</taxon>
        <taxon>Placobranchoidea</taxon>
        <taxon>Plakobranchidae</taxon>
        <taxon>Elysia</taxon>
    </lineage>
</organism>